<dbReference type="EMBL" id="MU001503">
    <property type="protein sequence ID" value="KAF2442679.1"/>
    <property type="molecule type" value="Genomic_DNA"/>
</dbReference>
<evidence type="ECO:0000313" key="3">
    <source>
        <dbReference type="Proteomes" id="UP000799764"/>
    </source>
</evidence>
<proteinExistence type="predicted"/>
<protein>
    <submittedName>
        <fullName evidence="2">Uncharacterized protein</fullName>
    </submittedName>
</protein>
<keyword evidence="3" id="KW-1185">Reference proteome</keyword>
<organism evidence="2 3">
    <name type="scientific">Karstenula rhodostoma CBS 690.94</name>
    <dbReference type="NCBI Taxonomy" id="1392251"/>
    <lineage>
        <taxon>Eukaryota</taxon>
        <taxon>Fungi</taxon>
        <taxon>Dikarya</taxon>
        <taxon>Ascomycota</taxon>
        <taxon>Pezizomycotina</taxon>
        <taxon>Dothideomycetes</taxon>
        <taxon>Pleosporomycetidae</taxon>
        <taxon>Pleosporales</taxon>
        <taxon>Massarineae</taxon>
        <taxon>Didymosphaeriaceae</taxon>
        <taxon>Karstenula</taxon>
    </lineage>
</organism>
<feature type="region of interest" description="Disordered" evidence="1">
    <location>
        <begin position="293"/>
        <end position="334"/>
    </location>
</feature>
<evidence type="ECO:0000313" key="2">
    <source>
        <dbReference type="EMBL" id="KAF2442679.1"/>
    </source>
</evidence>
<sequence length="334" mass="39359">MKIKAGGILDDDPRNPQYWEKRIGYPIATRDWLDCKENGATEHSDPQFTGEAFCRGFDLTAGQFYRLKKKAIPLLLENDLFKKDWAKDWRQVRWDATRIERIMKDEPLLEMDRLPVKPEPFWVDYMVHEFVLACKKWMEQYEAQVRDGSWYISGRWKHGPESTYLQWQWKGHYQYQHLKFKIRKGRSPDYITFDAHRVLPGLDGVTFTPQDVKLEDFRWQTFLDELKSHDYNPTTTALVYITPVETQITVYDDDSLQGAILSLRNANKGSRNYTIMFIALEKLDPFWVASSHDVDEDRRPEGKRKRGDDGGDKKKKKKSKKVTSKGTSLVITEY</sequence>
<feature type="compositionally biased region" description="Polar residues" evidence="1">
    <location>
        <begin position="324"/>
        <end position="334"/>
    </location>
</feature>
<dbReference type="AlphaFoldDB" id="A0A9P4PGR5"/>
<comment type="caution">
    <text evidence="2">The sequence shown here is derived from an EMBL/GenBank/DDBJ whole genome shotgun (WGS) entry which is preliminary data.</text>
</comment>
<evidence type="ECO:0000256" key="1">
    <source>
        <dbReference type="SAM" id="MobiDB-lite"/>
    </source>
</evidence>
<reference evidence="2" key="1">
    <citation type="journal article" date="2020" name="Stud. Mycol.">
        <title>101 Dothideomycetes genomes: a test case for predicting lifestyles and emergence of pathogens.</title>
        <authorList>
            <person name="Haridas S."/>
            <person name="Albert R."/>
            <person name="Binder M."/>
            <person name="Bloem J."/>
            <person name="Labutti K."/>
            <person name="Salamov A."/>
            <person name="Andreopoulos B."/>
            <person name="Baker S."/>
            <person name="Barry K."/>
            <person name="Bills G."/>
            <person name="Bluhm B."/>
            <person name="Cannon C."/>
            <person name="Castanera R."/>
            <person name="Culley D."/>
            <person name="Daum C."/>
            <person name="Ezra D."/>
            <person name="Gonzalez J."/>
            <person name="Henrissat B."/>
            <person name="Kuo A."/>
            <person name="Liang C."/>
            <person name="Lipzen A."/>
            <person name="Lutzoni F."/>
            <person name="Magnuson J."/>
            <person name="Mondo S."/>
            <person name="Nolan M."/>
            <person name="Ohm R."/>
            <person name="Pangilinan J."/>
            <person name="Park H.-J."/>
            <person name="Ramirez L."/>
            <person name="Alfaro M."/>
            <person name="Sun H."/>
            <person name="Tritt A."/>
            <person name="Yoshinaga Y."/>
            <person name="Zwiers L.-H."/>
            <person name="Turgeon B."/>
            <person name="Goodwin S."/>
            <person name="Spatafora J."/>
            <person name="Crous P."/>
            <person name="Grigoriev I."/>
        </authorList>
    </citation>
    <scope>NUCLEOTIDE SEQUENCE</scope>
    <source>
        <strain evidence="2">CBS 690.94</strain>
    </source>
</reference>
<dbReference type="OrthoDB" id="10483697at2759"/>
<dbReference type="Proteomes" id="UP000799764">
    <property type="component" value="Unassembled WGS sequence"/>
</dbReference>
<name>A0A9P4PGR5_9PLEO</name>
<accession>A0A9P4PGR5</accession>
<gene>
    <name evidence="2" type="ORF">P171DRAFT_495856</name>
</gene>
<feature type="compositionally biased region" description="Basic and acidic residues" evidence="1">
    <location>
        <begin position="293"/>
        <end position="312"/>
    </location>
</feature>
<feature type="compositionally biased region" description="Basic residues" evidence="1">
    <location>
        <begin position="313"/>
        <end position="323"/>
    </location>
</feature>